<gene>
    <name evidence="4" type="ORF">VC34_04400</name>
</gene>
<dbReference type="PANTHER" id="PTHR43794:SF11">
    <property type="entry name" value="AMIDOHYDROLASE-RELATED DOMAIN-CONTAINING PROTEIN"/>
    <property type="match status" value="1"/>
</dbReference>
<dbReference type="EMBL" id="LACD01000003">
    <property type="protein sequence ID" value="KJZ47669.1"/>
    <property type="molecule type" value="Genomic_DNA"/>
</dbReference>
<evidence type="ECO:0000259" key="3">
    <source>
        <dbReference type="Pfam" id="PF01979"/>
    </source>
</evidence>
<dbReference type="GO" id="GO:0016810">
    <property type="term" value="F:hydrolase activity, acting on carbon-nitrogen (but not peptide) bonds"/>
    <property type="evidence" value="ECO:0007669"/>
    <property type="project" value="InterPro"/>
</dbReference>
<dbReference type="InterPro" id="IPR050287">
    <property type="entry name" value="MTA/SAH_deaminase"/>
</dbReference>
<accession>A0A0F4TUD8</accession>
<proteinExistence type="inferred from homology"/>
<comment type="caution">
    <text evidence="4">The sequence shown here is derived from an EMBL/GenBank/DDBJ whole genome shotgun (WGS) entry which is preliminary data.</text>
</comment>
<dbReference type="Proteomes" id="UP000033500">
    <property type="component" value="Unassembled WGS sequence"/>
</dbReference>
<dbReference type="InterPro" id="IPR032466">
    <property type="entry name" value="Metal_Hydrolase"/>
</dbReference>
<dbReference type="Gene3D" id="3.20.20.140">
    <property type="entry name" value="Metal-dependent hydrolases"/>
    <property type="match status" value="1"/>
</dbReference>
<dbReference type="Gene3D" id="2.30.40.10">
    <property type="entry name" value="Urease, subunit C, domain 1"/>
    <property type="match status" value="1"/>
</dbReference>
<reference evidence="4 5" key="1">
    <citation type="submission" date="2015-03" db="EMBL/GenBank/DDBJ databases">
        <title>Comparative genomics of Pseudomonas insights into diversity of traits involved in vanlence and defense.</title>
        <authorList>
            <person name="Qin Y."/>
        </authorList>
    </citation>
    <scope>NUCLEOTIDE SEQUENCE [LARGE SCALE GENOMIC DNA]</scope>
    <source>
        <strain evidence="4 5">C3</strain>
    </source>
</reference>
<feature type="domain" description="Amidohydrolase-related" evidence="3">
    <location>
        <begin position="174"/>
        <end position="380"/>
    </location>
</feature>
<dbReference type="SUPFAM" id="SSF51556">
    <property type="entry name" value="Metallo-dependent hydrolases"/>
    <property type="match status" value="1"/>
</dbReference>
<dbReference type="InterPro" id="IPR006680">
    <property type="entry name" value="Amidohydro-rel"/>
</dbReference>
<evidence type="ECO:0000313" key="4">
    <source>
        <dbReference type="EMBL" id="KJZ47669.1"/>
    </source>
</evidence>
<protein>
    <recommendedName>
        <fullName evidence="3">Amidohydrolase-related domain-containing protein</fullName>
    </recommendedName>
</protein>
<dbReference type="AlphaFoldDB" id="A0A0F4TUD8"/>
<dbReference type="Pfam" id="PF01979">
    <property type="entry name" value="Amidohydro_1"/>
    <property type="match status" value="1"/>
</dbReference>
<evidence type="ECO:0000313" key="5">
    <source>
        <dbReference type="Proteomes" id="UP000033500"/>
    </source>
</evidence>
<dbReference type="InterPro" id="IPR011059">
    <property type="entry name" value="Metal-dep_hydrolase_composite"/>
</dbReference>
<organism evidence="4 5">
    <name type="scientific">Pseudomonas fluorescens</name>
    <dbReference type="NCBI Taxonomy" id="294"/>
    <lineage>
        <taxon>Bacteria</taxon>
        <taxon>Pseudomonadati</taxon>
        <taxon>Pseudomonadota</taxon>
        <taxon>Gammaproteobacteria</taxon>
        <taxon>Pseudomonadales</taxon>
        <taxon>Pseudomonadaceae</taxon>
        <taxon>Pseudomonas</taxon>
    </lineage>
</organism>
<dbReference type="PANTHER" id="PTHR43794">
    <property type="entry name" value="AMINOHYDROLASE SSNA-RELATED"/>
    <property type="match status" value="1"/>
</dbReference>
<sequence length="517" mass="55835">MQALETGTSRLVLRGRVVTLDAAASVITDALVAIERNQIVHIGAIGQQLPPAFASVPITETGGTIYPGLVELHNHPSYNAIPLWDVPERFENRSKWRSDLSYKRKVKSPAALLTHDPTSQNALAVIRFVECRALLGGVTATQGLSIKYMDPATKEAYRGLVRNLELPDDTTWPAAFDQINDFTSVKEANEVYGPIINDRARPFIMHVSEGTDDDARSVFEFLKREDGTRLIGKNFVAVHGTALNAVQIQALATGAGLVWSPLSNYLLYGETTDVTALRAAGVPIALGSDWGPSGTKNLLGELKIAKAVSNHLNGLFSDLELVRMVTSTPTKMIGWDPYLGSVEVGKVADLLVLDGASGDPYANLIAATEDKVCAVIIDGRPRAGRATILDPTKAGVELIRVAGQDMVLDIAESPTHALAKMSLATSIAMLSYALEHLPELAGKFAAQHELLGSADRISLHLDLDEEFAMRLVTAAEPIHPGDVDPMKLEPLTSVDDKTLRDRLRANQNLPAWLRAAI</sequence>
<dbReference type="SUPFAM" id="SSF51338">
    <property type="entry name" value="Composite domain of metallo-dependent hydrolases"/>
    <property type="match status" value="1"/>
</dbReference>
<evidence type="ECO:0000256" key="2">
    <source>
        <dbReference type="ARBA" id="ARBA00022801"/>
    </source>
</evidence>
<name>A0A0F4TUD8_PSEFL</name>
<evidence type="ECO:0000256" key="1">
    <source>
        <dbReference type="ARBA" id="ARBA00006745"/>
    </source>
</evidence>
<keyword evidence="2" id="KW-0378">Hydrolase</keyword>
<dbReference type="PATRIC" id="fig|294.131.peg.3642"/>
<comment type="similarity">
    <text evidence="1">Belongs to the metallo-dependent hydrolases superfamily. ATZ/TRZ family.</text>
</comment>